<sequence length="142" mass="15895">MWIFDTSRDKKLYHTALLLMRIVVGIFMFTHGLKKYMMLFSGELIQFPDPLGVGSTTSLVLTVFAEVVCSALIFIGLGTRLVVLPLIFTMFVIVFVVHGADGFGNQELPAVYLLIYLVLLVTGSGKYSIDHLISRKRSKVTY</sequence>
<reference evidence="8 9" key="1">
    <citation type="submission" date="2019-01" db="EMBL/GenBank/DDBJ databases">
        <title>Flavobacterium sp. nov.,isolated from freshwater.</title>
        <authorList>
            <person name="Zhang R."/>
            <person name="Du Z.-J."/>
        </authorList>
    </citation>
    <scope>NUCLEOTIDE SEQUENCE [LARGE SCALE GENOMIC DNA]</scope>
    <source>
        <strain evidence="8 9">1E403</strain>
    </source>
</reference>
<dbReference type="Proteomes" id="UP000287527">
    <property type="component" value="Unassembled WGS sequence"/>
</dbReference>
<keyword evidence="3" id="KW-1003">Cell membrane</keyword>
<dbReference type="InterPro" id="IPR032808">
    <property type="entry name" value="DoxX"/>
</dbReference>
<proteinExistence type="inferred from homology"/>
<dbReference type="EMBL" id="SBII01000002">
    <property type="protein sequence ID" value="RWX02543.1"/>
    <property type="molecule type" value="Genomic_DNA"/>
</dbReference>
<dbReference type="RefSeq" id="WP_128388815.1">
    <property type="nucleotide sequence ID" value="NZ_SBII01000002.1"/>
</dbReference>
<feature type="transmembrane region" description="Helical" evidence="7">
    <location>
        <begin position="81"/>
        <end position="98"/>
    </location>
</feature>
<dbReference type="PANTHER" id="PTHR33452:SF1">
    <property type="entry name" value="INNER MEMBRANE PROTEIN YPHA-RELATED"/>
    <property type="match status" value="1"/>
</dbReference>
<dbReference type="Pfam" id="PF07681">
    <property type="entry name" value="DoxX"/>
    <property type="match status" value="1"/>
</dbReference>
<accession>A0A3S3QAE7</accession>
<evidence type="ECO:0000256" key="2">
    <source>
        <dbReference type="ARBA" id="ARBA00006679"/>
    </source>
</evidence>
<comment type="similarity">
    <text evidence="2">Belongs to the DoxX family.</text>
</comment>
<protein>
    <submittedName>
        <fullName evidence="8">DoxX family protein</fullName>
    </submittedName>
</protein>
<feature type="transmembrane region" description="Helical" evidence="7">
    <location>
        <begin position="12"/>
        <end position="33"/>
    </location>
</feature>
<comment type="caution">
    <text evidence="8">The sequence shown here is derived from an EMBL/GenBank/DDBJ whole genome shotgun (WGS) entry which is preliminary data.</text>
</comment>
<keyword evidence="5 7" id="KW-1133">Transmembrane helix</keyword>
<keyword evidence="6 7" id="KW-0472">Membrane</keyword>
<dbReference type="GO" id="GO:0005886">
    <property type="term" value="C:plasma membrane"/>
    <property type="evidence" value="ECO:0007669"/>
    <property type="project" value="UniProtKB-SubCell"/>
</dbReference>
<evidence type="ECO:0000256" key="4">
    <source>
        <dbReference type="ARBA" id="ARBA00022692"/>
    </source>
</evidence>
<organism evidence="8 9">
    <name type="scientific">Flavobacterium cerinum</name>
    <dbReference type="NCBI Taxonomy" id="2502784"/>
    <lineage>
        <taxon>Bacteria</taxon>
        <taxon>Pseudomonadati</taxon>
        <taxon>Bacteroidota</taxon>
        <taxon>Flavobacteriia</taxon>
        <taxon>Flavobacteriales</taxon>
        <taxon>Flavobacteriaceae</taxon>
        <taxon>Flavobacterium</taxon>
    </lineage>
</organism>
<dbReference type="AlphaFoldDB" id="A0A3S3QAE7"/>
<dbReference type="OrthoDB" id="9813193at2"/>
<keyword evidence="4 7" id="KW-0812">Transmembrane</keyword>
<gene>
    <name evidence="8" type="ORF">EPI11_04825</name>
</gene>
<evidence type="ECO:0000313" key="8">
    <source>
        <dbReference type="EMBL" id="RWX02543.1"/>
    </source>
</evidence>
<dbReference type="PANTHER" id="PTHR33452">
    <property type="entry name" value="OXIDOREDUCTASE CATD-RELATED"/>
    <property type="match status" value="1"/>
</dbReference>
<feature type="transmembrane region" description="Helical" evidence="7">
    <location>
        <begin position="110"/>
        <end position="129"/>
    </location>
</feature>
<dbReference type="InterPro" id="IPR051907">
    <property type="entry name" value="DoxX-like_oxidoreductase"/>
</dbReference>
<keyword evidence="9" id="KW-1185">Reference proteome</keyword>
<evidence type="ECO:0000256" key="7">
    <source>
        <dbReference type="SAM" id="Phobius"/>
    </source>
</evidence>
<evidence type="ECO:0000256" key="6">
    <source>
        <dbReference type="ARBA" id="ARBA00023136"/>
    </source>
</evidence>
<evidence type="ECO:0000256" key="5">
    <source>
        <dbReference type="ARBA" id="ARBA00022989"/>
    </source>
</evidence>
<evidence type="ECO:0000313" key="9">
    <source>
        <dbReference type="Proteomes" id="UP000287527"/>
    </source>
</evidence>
<comment type="subcellular location">
    <subcellularLocation>
        <location evidence="1">Cell membrane</location>
        <topology evidence="1">Multi-pass membrane protein</topology>
    </subcellularLocation>
</comment>
<name>A0A3S3QAE7_9FLAO</name>
<evidence type="ECO:0000256" key="3">
    <source>
        <dbReference type="ARBA" id="ARBA00022475"/>
    </source>
</evidence>
<evidence type="ECO:0000256" key="1">
    <source>
        <dbReference type="ARBA" id="ARBA00004651"/>
    </source>
</evidence>
<feature type="transmembrane region" description="Helical" evidence="7">
    <location>
        <begin position="53"/>
        <end position="74"/>
    </location>
</feature>